<keyword evidence="5" id="KW-0418">Kinase</keyword>
<comment type="catalytic activity">
    <reaction evidence="1">
        <text>ATP + protein L-histidine = ADP + protein N-phospho-L-histidine.</text>
        <dbReference type="EC" id="2.7.13.3"/>
    </reaction>
</comment>
<evidence type="ECO:0000256" key="3">
    <source>
        <dbReference type="ARBA" id="ARBA00022553"/>
    </source>
</evidence>
<proteinExistence type="predicted"/>
<gene>
    <name evidence="8" type="ORF">SAMN06273567_1174</name>
</gene>
<dbReference type="InterPro" id="IPR000014">
    <property type="entry name" value="PAS"/>
</dbReference>
<keyword evidence="3" id="KW-0597">Phosphoprotein</keyword>
<reference evidence="8 9" key="1">
    <citation type="submission" date="2017-05" db="EMBL/GenBank/DDBJ databases">
        <authorList>
            <person name="Varghese N."/>
            <person name="Submissions S."/>
        </authorList>
    </citation>
    <scope>NUCLEOTIDE SEQUENCE [LARGE SCALE GENOMIC DNA]</scope>
    <source>
        <strain evidence="8 9">DSM 46834</strain>
    </source>
</reference>
<sequence>MATNARAEQVLGYPHEQWPHDEGLWQRILHPDDRDHVLQTVRATIAAGRDLSLTYRVRAADRRWVWLHHLGHVARDDAGTATAMHSVLIDVTEAQRRERAAALLAAAGRALSGPGTVTQRLAAVAELAVGDLGQRATVWLRGDDGRYRPVAAAPAGTAPQVLKLAPVAAPRTWRPPTGPGAPSSFPRSMTDCCGSPPPVTRPATGNWPRWAPGTC</sequence>
<dbReference type="InterPro" id="IPR052162">
    <property type="entry name" value="Sensor_kinase/Photoreceptor"/>
</dbReference>
<dbReference type="EC" id="2.7.13.3" evidence="2"/>
<dbReference type="InterPro" id="IPR001610">
    <property type="entry name" value="PAC"/>
</dbReference>
<dbReference type="NCBIfam" id="TIGR00229">
    <property type="entry name" value="sensory_box"/>
    <property type="match status" value="1"/>
</dbReference>
<dbReference type="GO" id="GO:0004673">
    <property type="term" value="F:protein histidine kinase activity"/>
    <property type="evidence" value="ECO:0007669"/>
    <property type="project" value="UniProtKB-EC"/>
</dbReference>
<protein>
    <recommendedName>
        <fullName evidence="2">histidine kinase</fullName>
        <ecNumber evidence="2">2.7.13.3</ecNumber>
    </recommendedName>
</protein>
<evidence type="ECO:0000256" key="4">
    <source>
        <dbReference type="ARBA" id="ARBA00022679"/>
    </source>
</evidence>
<evidence type="ECO:0000256" key="2">
    <source>
        <dbReference type="ARBA" id="ARBA00012438"/>
    </source>
</evidence>
<dbReference type="Gene3D" id="3.30.450.20">
    <property type="entry name" value="PAS domain"/>
    <property type="match status" value="1"/>
</dbReference>
<dbReference type="PANTHER" id="PTHR43304">
    <property type="entry name" value="PHYTOCHROME-LIKE PROTEIN CPH1"/>
    <property type="match status" value="1"/>
</dbReference>
<dbReference type="SUPFAM" id="SSF55785">
    <property type="entry name" value="PYP-like sensor domain (PAS domain)"/>
    <property type="match status" value="1"/>
</dbReference>
<evidence type="ECO:0000313" key="9">
    <source>
        <dbReference type="Proteomes" id="UP000317484"/>
    </source>
</evidence>
<evidence type="ECO:0000313" key="8">
    <source>
        <dbReference type="EMBL" id="SMO99486.1"/>
    </source>
</evidence>
<keyword evidence="4" id="KW-0808">Transferase</keyword>
<dbReference type="InterPro" id="IPR013655">
    <property type="entry name" value="PAS_fold_3"/>
</dbReference>
<dbReference type="PANTHER" id="PTHR43304:SF1">
    <property type="entry name" value="PAC DOMAIN-CONTAINING PROTEIN"/>
    <property type="match status" value="1"/>
</dbReference>
<evidence type="ECO:0000256" key="5">
    <source>
        <dbReference type="ARBA" id="ARBA00022777"/>
    </source>
</evidence>
<organism evidence="8 9">
    <name type="scientific">Geodermatophilus aquaeductus</name>
    <dbReference type="NCBI Taxonomy" id="1564161"/>
    <lineage>
        <taxon>Bacteria</taxon>
        <taxon>Bacillati</taxon>
        <taxon>Actinomycetota</taxon>
        <taxon>Actinomycetes</taxon>
        <taxon>Geodermatophilales</taxon>
        <taxon>Geodermatophilaceae</taxon>
        <taxon>Geodermatophilus</taxon>
    </lineage>
</organism>
<evidence type="ECO:0000259" key="7">
    <source>
        <dbReference type="PROSITE" id="PS50112"/>
    </source>
</evidence>
<dbReference type="CDD" id="cd00130">
    <property type="entry name" value="PAS"/>
    <property type="match status" value="1"/>
</dbReference>
<dbReference type="EMBL" id="FXTJ01000017">
    <property type="protein sequence ID" value="SMO99486.1"/>
    <property type="molecule type" value="Genomic_DNA"/>
</dbReference>
<dbReference type="InterPro" id="IPR035965">
    <property type="entry name" value="PAS-like_dom_sf"/>
</dbReference>
<dbReference type="Pfam" id="PF08447">
    <property type="entry name" value="PAS_3"/>
    <property type="match status" value="1"/>
</dbReference>
<dbReference type="AlphaFoldDB" id="A0A521FTN3"/>
<dbReference type="SMART" id="SM00086">
    <property type="entry name" value="PAC"/>
    <property type="match status" value="1"/>
</dbReference>
<dbReference type="PROSITE" id="PS50112">
    <property type="entry name" value="PAS"/>
    <property type="match status" value="1"/>
</dbReference>
<feature type="domain" description="PAS" evidence="7">
    <location>
        <begin position="1"/>
        <end position="48"/>
    </location>
</feature>
<dbReference type="Proteomes" id="UP000317484">
    <property type="component" value="Unassembled WGS sequence"/>
</dbReference>
<accession>A0A521FTN3</accession>
<evidence type="ECO:0000256" key="6">
    <source>
        <dbReference type="SAM" id="MobiDB-lite"/>
    </source>
</evidence>
<evidence type="ECO:0000256" key="1">
    <source>
        <dbReference type="ARBA" id="ARBA00000085"/>
    </source>
</evidence>
<feature type="region of interest" description="Disordered" evidence="6">
    <location>
        <begin position="170"/>
        <end position="189"/>
    </location>
</feature>
<name>A0A521FTN3_9ACTN</name>
<keyword evidence="9" id="KW-1185">Reference proteome</keyword>